<dbReference type="Pfam" id="PF04030">
    <property type="entry name" value="ALO"/>
    <property type="match status" value="1"/>
</dbReference>
<dbReference type="SUPFAM" id="SSF56176">
    <property type="entry name" value="FAD-binding/transporter-associated domain-like"/>
    <property type="match status" value="1"/>
</dbReference>
<name>A0A9N8DKY4_9STRA</name>
<proteinExistence type="predicted"/>
<comment type="caution">
    <text evidence="3">The sequence shown here is derived from an EMBL/GenBank/DDBJ whole genome shotgun (WGS) entry which is preliminary data.</text>
</comment>
<keyword evidence="4" id="KW-1185">Reference proteome</keyword>
<dbReference type="Gene3D" id="3.30.70.2520">
    <property type="match status" value="1"/>
</dbReference>
<dbReference type="GO" id="GO:0016020">
    <property type="term" value="C:membrane"/>
    <property type="evidence" value="ECO:0007669"/>
    <property type="project" value="InterPro"/>
</dbReference>
<evidence type="ECO:0000313" key="4">
    <source>
        <dbReference type="Proteomes" id="UP001153069"/>
    </source>
</evidence>
<dbReference type="PANTHER" id="PTHR43762">
    <property type="entry name" value="L-GULONOLACTONE OXIDASE"/>
    <property type="match status" value="1"/>
</dbReference>
<dbReference type="GO" id="GO:0071949">
    <property type="term" value="F:FAD binding"/>
    <property type="evidence" value="ECO:0007669"/>
    <property type="project" value="InterPro"/>
</dbReference>
<dbReference type="PROSITE" id="PS51387">
    <property type="entry name" value="FAD_PCMH"/>
    <property type="match status" value="1"/>
</dbReference>
<dbReference type="GO" id="GO:0016633">
    <property type="term" value="F:galactonolactone dehydrogenase activity"/>
    <property type="evidence" value="ECO:0007669"/>
    <property type="project" value="InterPro"/>
</dbReference>
<dbReference type="NCBIfam" id="TIGR01676">
    <property type="entry name" value="GLDHase"/>
    <property type="match status" value="1"/>
</dbReference>
<dbReference type="EMBL" id="CAICTM010000198">
    <property type="protein sequence ID" value="CAB9504504.1"/>
    <property type="molecule type" value="Genomic_DNA"/>
</dbReference>
<dbReference type="InterPro" id="IPR006094">
    <property type="entry name" value="Oxid_FAD_bind_N"/>
</dbReference>
<dbReference type="InterPro" id="IPR007173">
    <property type="entry name" value="ALO_C"/>
</dbReference>
<organism evidence="3 4">
    <name type="scientific">Seminavis robusta</name>
    <dbReference type="NCBI Taxonomy" id="568900"/>
    <lineage>
        <taxon>Eukaryota</taxon>
        <taxon>Sar</taxon>
        <taxon>Stramenopiles</taxon>
        <taxon>Ochrophyta</taxon>
        <taxon>Bacillariophyta</taxon>
        <taxon>Bacillariophyceae</taxon>
        <taxon>Bacillariophycidae</taxon>
        <taxon>Naviculales</taxon>
        <taxon>Naviculaceae</taxon>
        <taxon>Seminavis</taxon>
    </lineage>
</organism>
<protein>
    <submittedName>
        <fullName evidence="3">Galactono-1,4-lactone dehydrogenase 2, mitochondrial</fullName>
    </submittedName>
</protein>
<keyword evidence="1" id="KW-0560">Oxidoreductase</keyword>
<dbReference type="GO" id="GO:0003885">
    <property type="term" value="F:D-arabinono-1,4-lactone oxidase activity"/>
    <property type="evidence" value="ECO:0007669"/>
    <property type="project" value="InterPro"/>
</dbReference>
<feature type="domain" description="FAD-binding PCMH-type" evidence="2">
    <location>
        <begin position="96"/>
        <end position="268"/>
    </location>
</feature>
<dbReference type="AlphaFoldDB" id="A0A9N8DKY4"/>
<dbReference type="PIRSF" id="PIRSF000136">
    <property type="entry name" value="LGO_GLO"/>
    <property type="match status" value="1"/>
</dbReference>
<dbReference type="InterPro" id="IPR036318">
    <property type="entry name" value="FAD-bd_PCMH-like_sf"/>
</dbReference>
<accession>A0A9N8DKY4</accession>
<dbReference type="InterPro" id="IPR010029">
    <property type="entry name" value="GL_DH"/>
</dbReference>
<dbReference type="PANTHER" id="PTHR43762:SF1">
    <property type="entry name" value="D-ARABINONO-1,4-LACTONE OXIDASE"/>
    <property type="match status" value="1"/>
</dbReference>
<sequence length="591" mass="66284">MWRFSPRLIRSSRWTSTFARPESSTTRALPSLSVLLSSHKSHHQQDESHKLLVSFLGMAMASCGIILGWNTRQPCLEEAADDDTTTKILNWSGTHSVLVPNDSYWEPESIAEVEAIVQKCHAQGRSVRPVGSALSPNGLAFEAQGMMSMAHLDSVVKVDTVNRTVTAQAGARVSQVIEALRPHNLTLPNLASIAEQQMGGFVQVGAHGTGKAIAPVDHYVTKLKIVTPSQGMIELTSQDEDDELFHLTKVGLGCLGIVVEVTMQCIPAHDLVEHTFVLTRQQAREQRDELLEKHKHMRYMWIPFEDAVVVVTNDPEETLPQSVPRQTSAPLSTKQLFQPLTDLLLTLSQEYADNSTTTTTTYTKETIEGMGFGELRDALLAFDPLNVDHVKRVNKAEAEFWRNSEGYQTKPSDQLLQFDCGGQQWVWEVCFPTGSQERNNGNDMDFMEELLAGIERDNIPAPAPIEQRWSASSSSYMSPAYSRDPQGLHSWVGIIHYLPSDEEWQRRAITESFTGKYCDLMRKIGQQYSATSHWAKLEIPKSIFQVADLRLFMQSRFPVALFNETRARMDPKSILSNRTVDMAFGKPGHRQ</sequence>
<gene>
    <name evidence="3" type="ORF">SEMRO_199_G084400.1</name>
</gene>
<dbReference type="Gene3D" id="3.30.465.10">
    <property type="match status" value="1"/>
</dbReference>
<dbReference type="Pfam" id="PF01565">
    <property type="entry name" value="FAD_binding_4"/>
    <property type="match status" value="1"/>
</dbReference>
<dbReference type="Gene3D" id="3.30.43.10">
    <property type="entry name" value="Uridine Diphospho-n-acetylenolpyruvylglucosamine Reductase, domain 2"/>
    <property type="match status" value="1"/>
</dbReference>
<dbReference type="InterPro" id="IPR010031">
    <property type="entry name" value="FAD_lactone_oxidase-like"/>
</dbReference>
<dbReference type="InterPro" id="IPR016166">
    <property type="entry name" value="FAD-bd_PCMH"/>
</dbReference>
<reference evidence="3" key="1">
    <citation type="submission" date="2020-06" db="EMBL/GenBank/DDBJ databases">
        <authorList>
            <consortium name="Plant Systems Biology data submission"/>
        </authorList>
    </citation>
    <scope>NUCLEOTIDE SEQUENCE</scope>
    <source>
        <strain evidence="3">D6</strain>
    </source>
</reference>
<dbReference type="OrthoDB" id="610608at2759"/>
<dbReference type="InterPro" id="IPR016169">
    <property type="entry name" value="FAD-bd_PCMH_sub2"/>
</dbReference>
<evidence type="ECO:0000259" key="2">
    <source>
        <dbReference type="PROSITE" id="PS51387"/>
    </source>
</evidence>
<evidence type="ECO:0000256" key="1">
    <source>
        <dbReference type="ARBA" id="ARBA00023002"/>
    </source>
</evidence>
<dbReference type="Proteomes" id="UP001153069">
    <property type="component" value="Unassembled WGS sequence"/>
</dbReference>
<dbReference type="InterPro" id="IPR016167">
    <property type="entry name" value="FAD-bd_PCMH_sub1"/>
</dbReference>
<evidence type="ECO:0000313" key="3">
    <source>
        <dbReference type="EMBL" id="CAB9504504.1"/>
    </source>
</evidence>